<keyword evidence="1" id="KW-0812">Transmembrane</keyword>
<evidence type="ECO:0000256" key="1">
    <source>
        <dbReference type="SAM" id="Phobius"/>
    </source>
</evidence>
<organism evidence="2 3">
    <name type="scientific">Bacillus songklensis</name>
    <dbReference type="NCBI Taxonomy" id="1069116"/>
    <lineage>
        <taxon>Bacteria</taxon>
        <taxon>Bacillati</taxon>
        <taxon>Bacillota</taxon>
        <taxon>Bacilli</taxon>
        <taxon>Bacillales</taxon>
        <taxon>Bacillaceae</taxon>
        <taxon>Bacillus</taxon>
    </lineage>
</organism>
<feature type="transmembrane region" description="Helical" evidence="1">
    <location>
        <begin position="21"/>
        <end position="42"/>
    </location>
</feature>
<reference evidence="3" key="1">
    <citation type="journal article" date="2019" name="Int. J. Syst. Evol. Microbiol.">
        <title>The Global Catalogue of Microorganisms (GCM) 10K type strain sequencing project: providing services to taxonomists for standard genome sequencing and annotation.</title>
        <authorList>
            <consortium name="The Broad Institute Genomics Platform"/>
            <consortium name="The Broad Institute Genome Sequencing Center for Infectious Disease"/>
            <person name="Wu L."/>
            <person name="Ma J."/>
        </authorList>
    </citation>
    <scope>NUCLEOTIDE SEQUENCE [LARGE SCALE GENOMIC DNA]</scope>
    <source>
        <strain evidence="3">CCUG 61889</strain>
    </source>
</reference>
<sequence length="44" mass="5059">MKSVSLIVYLIKIRYIGRGKLQQSFWITIKYAVVAIVLTNMVNS</sequence>
<proteinExistence type="predicted"/>
<evidence type="ECO:0000313" key="3">
    <source>
        <dbReference type="Proteomes" id="UP001595752"/>
    </source>
</evidence>
<gene>
    <name evidence="2" type="ORF">ACFOU2_11010</name>
</gene>
<evidence type="ECO:0000313" key="2">
    <source>
        <dbReference type="EMBL" id="MFC3883989.1"/>
    </source>
</evidence>
<keyword evidence="1" id="KW-1133">Transmembrane helix</keyword>
<dbReference type="EMBL" id="JBHRZT010000044">
    <property type="protein sequence ID" value="MFC3883989.1"/>
    <property type="molecule type" value="Genomic_DNA"/>
</dbReference>
<accession>A0ABV8B370</accession>
<comment type="caution">
    <text evidence="2">The sequence shown here is derived from an EMBL/GenBank/DDBJ whole genome shotgun (WGS) entry which is preliminary data.</text>
</comment>
<protein>
    <submittedName>
        <fullName evidence="2">Uncharacterized protein</fullName>
    </submittedName>
</protein>
<name>A0ABV8B370_9BACI</name>
<keyword evidence="3" id="KW-1185">Reference proteome</keyword>
<dbReference type="Proteomes" id="UP001595752">
    <property type="component" value="Unassembled WGS sequence"/>
</dbReference>
<keyword evidence="1" id="KW-0472">Membrane</keyword>